<dbReference type="Proteomes" id="UP001596044">
    <property type="component" value="Unassembled WGS sequence"/>
</dbReference>
<dbReference type="PRINTS" id="PR00081">
    <property type="entry name" value="GDHRDH"/>
</dbReference>
<dbReference type="PANTHER" id="PTHR43157:SF31">
    <property type="entry name" value="PHOSPHATIDYLINOSITOL-GLYCAN BIOSYNTHESIS CLASS F PROTEIN"/>
    <property type="match status" value="1"/>
</dbReference>
<evidence type="ECO:0000313" key="3">
    <source>
        <dbReference type="Proteomes" id="UP001596044"/>
    </source>
</evidence>
<name>A0ABW0K345_9BACL</name>
<dbReference type="SUPFAM" id="SSF51735">
    <property type="entry name" value="NAD(P)-binding Rossmann-fold domains"/>
    <property type="match status" value="1"/>
</dbReference>
<evidence type="ECO:0000256" key="1">
    <source>
        <dbReference type="ARBA" id="ARBA00023002"/>
    </source>
</evidence>
<dbReference type="PANTHER" id="PTHR43157">
    <property type="entry name" value="PHOSPHATIDYLINOSITOL-GLYCAN BIOSYNTHESIS CLASS F PROTEIN-RELATED"/>
    <property type="match status" value="1"/>
</dbReference>
<dbReference type="InterPro" id="IPR002347">
    <property type="entry name" value="SDR_fam"/>
</dbReference>
<protein>
    <submittedName>
        <fullName evidence="2">SDR family NAD(P)-dependent oxidoreductase</fullName>
    </submittedName>
</protein>
<comment type="caution">
    <text evidence="2">The sequence shown here is derived from an EMBL/GenBank/DDBJ whole genome shotgun (WGS) entry which is preliminary data.</text>
</comment>
<dbReference type="InterPro" id="IPR036291">
    <property type="entry name" value="NAD(P)-bd_dom_sf"/>
</dbReference>
<accession>A0ABW0K345</accession>
<dbReference type="Gene3D" id="3.40.50.720">
    <property type="entry name" value="NAD(P)-binding Rossmann-like Domain"/>
    <property type="match status" value="1"/>
</dbReference>
<dbReference type="Pfam" id="PF00106">
    <property type="entry name" value="adh_short"/>
    <property type="match status" value="1"/>
</dbReference>
<organism evidence="2 3">
    <name type="scientific">Paenibacillus aestuarii</name>
    <dbReference type="NCBI Taxonomy" id="516965"/>
    <lineage>
        <taxon>Bacteria</taxon>
        <taxon>Bacillati</taxon>
        <taxon>Bacillota</taxon>
        <taxon>Bacilli</taxon>
        <taxon>Bacillales</taxon>
        <taxon>Paenibacillaceae</taxon>
        <taxon>Paenibacillus</taxon>
    </lineage>
</organism>
<keyword evidence="1" id="KW-0560">Oxidoreductase</keyword>
<keyword evidence="3" id="KW-1185">Reference proteome</keyword>
<reference evidence="3" key="1">
    <citation type="journal article" date="2019" name="Int. J. Syst. Evol. Microbiol.">
        <title>The Global Catalogue of Microorganisms (GCM) 10K type strain sequencing project: providing services to taxonomists for standard genome sequencing and annotation.</title>
        <authorList>
            <consortium name="The Broad Institute Genomics Platform"/>
            <consortium name="The Broad Institute Genome Sequencing Center for Infectious Disease"/>
            <person name="Wu L."/>
            <person name="Ma J."/>
        </authorList>
    </citation>
    <scope>NUCLEOTIDE SEQUENCE [LARGE SCALE GENOMIC DNA]</scope>
    <source>
        <strain evidence="3">KACC 11904</strain>
    </source>
</reference>
<sequence>MMTEYTNWTVEGKYVMITGATSGIGFAAAKELASRGANLGIIARNPIKANEVAAELKALARSGATVDVFIADLSSQQSIREVAKDILQRWPKLEVMINNAGAMYDTRKMTVDGIEMTWAVNHLAPCLLTMLLLDRLKASGPARIITTASHGHKMARVGIRFEDLNANKLYSFPNIVFGGASVRYGETKLANIMFTAELGKHLEGTGVRTACLDPGLVSTNFNQENGWVARLTMSVLKRFSRTAEKGAETLVWLADCDEALMINGGYYKDQQLTIPSAHAQNVSNAKRLWNVSMEQTGVHL</sequence>
<gene>
    <name evidence="2" type="ORF">ACFPOG_04405</name>
</gene>
<evidence type="ECO:0000313" key="2">
    <source>
        <dbReference type="EMBL" id="MFC5447486.1"/>
    </source>
</evidence>
<dbReference type="RefSeq" id="WP_270884272.1">
    <property type="nucleotide sequence ID" value="NZ_JAQFVF010000065.1"/>
</dbReference>
<proteinExistence type="predicted"/>
<dbReference type="EMBL" id="JBHSMJ010000007">
    <property type="protein sequence ID" value="MFC5447486.1"/>
    <property type="molecule type" value="Genomic_DNA"/>
</dbReference>